<organism evidence="1 2">
    <name type="scientific">Trametes sanguinea</name>
    <dbReference type="NCBI Taxonomy" id="158606"/>
    <lineage>
        <taxon>Eukaryota</taxon>
        <taxon>Fungi</taxon>
        <taxon>Dikarya</taxon>
        <taxon>Basidiomycota</taxon>
        <taxon>Agaricomycotina</taxon>
        <taxon>Agaricomycetes</taxon>
        <taxon>Polyporales</taxon>
        <taxon>Polyporaceae</taxon>
        <taxon>Trametes</taxon>
    </lineage>
</organism>
<dbReference type="Proteomes" id="UP001144978">
    <property type="component" value="Unassembled WGS sequence"/>
</dbReference>
<dbReference type="EMBL" id="JANSHE010000299">
    <property type="protein sequence ID" value="KAJ3012920.1"/>
    <property type="molecule type" value="Genomic_DNA"/>
</dbReference>
<proteinExistence type="predicted"/>
<evidence type="ECO:0000313" key="1">
    <source>
        <dbReference type="EMBL" id="KAJ3012920.1"/>
    </source>
</evidence>
<gene>
    <name evidence="1" type="ORF">NUW54_g1739</name>
</gene>
<sequence length="376" mass="41199">MKSNRKPCAECLRPTIAPYVPDLGDPRFIAGDICSIIEMTSTPIYLLLTGKVPPSRGASASNMSWGTTGFARWVRAQAESAGEGVSDEDEKGRPAVILGPTTMSGEVQVCLMATFDGTASLACLPPVLQHFCIPIYPHAEIRPDGPNHSHVTPNWPVQNTWLIALPFDCKMNQITGRWEDRRIGNPFGASYRLSPVELRRLEGLCSARRMRWDALVAHDAKLRERSLTEYKVHMKRAAERRKAERAAMKARRESIPKLPPTSTTRNTDHRHSEIQSQPRQAEQSTTTAIASGSALQGTAGPSDGTSAATPPRSPATKRSHMWSYAQIIKGFKPPAREPSPSNESTHSKTKSLMDVSILQAAKKILSSSTKTDASHT</sequence>
<evidence type="ECO:0000313" key="2">
    <source>
        <dbReference type="Proteomes" id="UP001144978"/>
    </source>
</evidence>
<protein>
    <submittedName>
        <fullName evidence="1">Uncharacterized protein</fullName>
    </submittedName>
</protein>
<keyword evidence="2" id="KW-1185">Reference proteome</keyword>
<comment type="caution">
    <text evidence="1">The sequence shown here is derived from an EMBL/GenBank/DDBJ whole genome shotgun (WGS) entry which is preliminary data.</text>
</comment>
<reference evidence="1" key="1">
    <citation type="submission" date="2022-08" db="EMBL/GenBank/DDBJ databases">
        <title>Genome Sequence of Pycnoporus sanguineus.</title>
        <authorList>
            <person name="Buettner E."/>
        </authorList>
    </citation>
    <scope>NUCLEOTIDE SEQUENCE</scope>
    <source>
        <strain evidence="1">CG-C14</strain>
    </source>
</reference>
<accession>A0ACC1Q5H4</accession>
<name>A0ACC1Q5H4_9APHY</name>